<dbReference type="GO" id="GO:0003677">
    <property type="term" value="F:DNA binding"/>
    <property type="evidence" value="ECO:0007669"/>
    <property type="project" value="UniProtKB-KW"/>
</dbReference>
<evidence type="ECO:0000313" key="8">
    <source>
        <dbReference type="EMBL" id="KOY82051.1"/>
    </source>
</evidence>
<dbReference type="Proteomes" id="UP000037977">
    <property type="component" value="Unassembled WGS sequence"/>
</dbReference>
<sequence>MKVIIIDDEKIAIDVLRIMLNQLEQFQVSIKGAFTNVMDALTLLEKETVDIVFLDIEMIDTHGLQVAKQLLVKQPSLQIIFVTAHAQFAVDAFEIEATDYLLKPVHEKRLVKALIKAQQKWQLQQIETTSTKTEHLLYAHIFGSFYLLDAQQEVVKWRTRKTRELFLYLWFHQKKPMLNAVIIEELWPTLDFEKAASHLHTTIYQLRKLLKENGRKDPIQLVNNHYQLNIKIASDYDELIQLLERQKHDEQSIQQLLNCYEGDFLAEEEYPWAMPIQFRLKQMVLHLLETYIQHTVVINSLLKLNCLQKMLEIDEFNEHYMFLLLEFLIEQNKKQDCVKCYKQIQEKLREIGVPIPKKIQMMYNDYMARA</sequence>
<evidence type="ECO:0000256" key="2">
    <source>
        <dbReference type="ARBA" id="ARBA00023012"/>
    </source>
</evidence>
<dbReference type="InterPro" id="IPR001789">
    <property type="entry name" value="Sig_transdc_resp-reg_receiver"/>
</dbReference>
<name>A0A0N0CVP2_9BACI</name>
<dbReference type="Pfam" id="PF00072">
    <property type="entry name" value="Response_reg"/>
    <property type="match status" value="1"/>
</dbReference>
<proteinExistence type="predicted"/>
<dbReference type="OrthoDB" id="3190595at2"/>
<evidence type="ECO:0000256" key="1">
    <source>
        <dbReference type="ARBA" id="ARBA00004496"/>
    </source>
</evidence>
<evidence type="ECO:0000256" key="4">
    <source>
        <dbReference type="ARBA" id="ARBA00023125"/>
    </source>
</evidence>
<dbReference type="InterPro" id="IPR051677">
    <property type="entry name" value="AfsR-DnrI-RedD_regulator"/>
</dbReference>
<dbReference type="EMBL" id="LGCI01000006">
    <property type="protein sequence ID" value="KOY82051.1"/>
    <property type="molecule type" value="Genomic_DNA"/>
</dbReference>
<dbReference type="AlphaFoldDB" id="A0A0N0CVP2"/>
<dbReference type="SMART" id="SM00448">
    <property type="entry name" value="REC"/>
    <property type="match status" value="1"/>
</dbReference>
<dbReference type="Gene3D" id="3.40.50.2300">
    <property type="match status" value="1"/>
</dbReference>
<comment type="subcellular location">
    <subcellularLocation>
        <location evidence="1">Cytoplasm</location>
    </subcellularLocation>
</comment>
<evidence type="ECO:0000259" key="7">
    <source>
        <dbReference type="PROSITE" id="PS50110"/>
    </source>
</evidence>
<protein>
    <submittedName>
        <fullName evidence="8">Response regulator receiver protein</fullName>
    </submittedName>
</protein>
<dbReference type="InterPro" id="IPR036388">
    <property type="entry name" value="WH-like_DNA-bd_sf"/>
</dbReference>
<dbReference type="RefSeq" id="WP_053994955.1">
    <property type="nucleotide sequence ID" value="NZ_CP065643.1"/>
</dbReference>
<reference evidence="8 9" key="1">
    <citation type="submission" date="2015-07" db="EMBL/GenBank/DDBJ databases">
        <title>Genome sequencing project for genomic taxonomy and phylogenomics of Bacillus-like bacteria.</title>
        <authorList>
            <person name="Liu B."/>
            <person name="Wang J."/>
            <person name="Zhu Y."/>
            <person name="Liu G."/>
            <person name="Chen Q."/>
            <person name="Chen Z."/>
            <person name="Che J."/>
            <person name="Ge C."/>
            <person name="Shi H."/>
            <person name="Pan Z."/>
            <person name="Liu X."/>
        </authorList>
    </citation>
    <scope>NUCLEOTIDE SEQUENCE [LARGE SCALE GENOMIC DNA]</scope>
    <source>
        <strain evidence="8 9">DSM 54</strain>
    </source>
</reference>
<keyword evidence="4" id="KW-0238">DNA-binding</keyword>
<keyword evidence="3" id="KW-0805">Transcription regulation</keyword>
<dbReference type="SUPFAM" id="SSF46894">
    <property type="entry name" value="C-terminal effector domain of the bipartite response regulators"/>
    <property type="match status" value="1"/>
</dbReference>
<dbReference type="InterPro" id="IPR016032">
    <property type="entry name" value="Sig_transdc_resp-reg_C-effctor"/>
</dbReference>
<keyword evidence="2" id="KW-0902">Two-component regulatory system</keyword>
<keyword evidence="9" id="KW-1185">Reference proteome</keyword>
<accession>A0A0N0CVP2</accession>
<dbReference type="STRING" id="33935.ADM90_10385"/>
<keyword evidence="6" id="KW-0597">Phosphoprotein</keyword>
<dbReference type="PATRIC" id="fig|33935.3.peg.3979"/>
<dbReference type="GO" id="GO:0000160">
    <property type="term" value="P:phosphorelay signal transduction system"/>
    <property type="evidence" value="ECO:0007669"/>
    <property type="project" value="UniProtKB-KW"/>
</dbReference>
<dbReference type="SUPFAM" id="SSF52172">
    <property type="entry name" value="CheY-like"/>
    <property type="match status" value="1"/>
</dbReference>
<dbReference type="InterPro" id="IPR011990">
    <property type="entry name" value="TPR-like_helical_dom_sf"/>
</dbReference>
<feature type="domain" description="Response regulatory" evidence="7">
    <location>
        <begin position="2"/>
        <end position="118"/>
    </location>
</feature>
<dbReference type="GO" id="GO:0006355">
    <property type="term" value="P:regulation of DNA-templated transcription"/>
    <property type="evidence" value="ECO:0007669"/>
    <property type="project" value="InterPro"/>
</dbReference>
<feature type="modified residue" description="4-aspartylphosphate" evidence="6">
    <location>
        <position position="55"/>
    </location>
</feature>
<organism evidence="8 9">
    <name type="scientific">Lysinibacillus macroides</name>
    <dbReference type="NCBI Taxonomy" id="33935"/>
    <lineage>
        <taxon>Bacteria</taxon>
        <taxon>Bacillati</taxon>
        <taxon>Bacillota</taxon>
        <taxon>Bacilli</taxon>
        <taxon>Bacillales</taxon>
        <taxon>Bacillaceae</taxon>
        <taxon>Lysinibacillus</taxon>
    </lineage>
</organism>
<keyword evidence="5" id="KW-0804">Transcription</keyword>
<evidence type="ECO:0000256" key="5">
    <source>
        <dbReference type="ARBA" id="ARBA00023163"/>
    </source>
</evidence>
<dbReference type="Gene3D" id="1.10.10.10">
    <property type="entry name" value="Winged helix-like DNA-binding domain superfamily/Winged helix DNA-binding domain"/>
    <property type="match status" value="1"/>
</dbReference>
<dbReference type="PANTHER" id="PTHR35807">
    <property type="entry name" value="TRANSCRIPTIONAL REGULATOR REDD-RELATED"/>
    <property type="match status" value="1"/>
</dbReference>
<dbReference type="InterPro" id="IPR011006">
    <property type="entry name" value="CheY-like_superfamily"/>
</dbReference>
<evidence type="ECO:0000313" key="9">
    <source>
        <dbReference type="Proteomes" id="UP000037977"/>
    </source>
</evidence>
<dbReference type="PROSITE" id="PS50110">
    <property type="entry name" value="RESPONSE_REGULATORY"/>
    <property type="match status" value="1"/>
</dbReference>
<evidence type="ECO:0000256" key="6">
    <source>
        <dbReference type="PROSITE-ProRule" id="PRU00169"/>
    </source>
</evidence>
<comment type="caution">
    <text evidence="8">The sequence shown here is derived from an EMBL/GenBank/DDBJ whole genome shotgun (WGS) entry which is preliminary data.</text>
</comment>
<dbReference type="Gene3D" id="1.25.40.10">
    <property type="entry name" value="Tetratricopeptide repeat domain"/>
    <property type="match status" value="1"/>
</dbReference>
<dbReference type="GO" id="GO:0005737">
    <property type="term" value="C:cytoplasm"/>
    <property type="evidence" value="ECO:0007669"/>
    <property type="project" value="UniProtKB-SubCell"/>
</dbReference>
<evidence type="ECO:0000256" key="3">
    <source>
        <dbReference type="ARBA" id="ARBA00023015"/>
    </source>
</evidence>
<dbReference type="InterPro" id="IPR005158">
    <property type="entry name" value="BTAD"/>
</dbReference>
<gene>
    <name evidence="8" type="ORF">ADM90_10385</name>
</gene>
<dbReference type="Pfam" id="PF03704">
    <property type="entry name" value="BTAD"/>
    <property type="match status" value="1"/>
</dbReference>